<organism evidence="1 2">
    <name type="scientific">Paraburkholderia xenovorans (strain LB400)</name>
    <dbReference type="NCBI Taxonomy" id="266265"/>
    <lineage>
        <taxon>Bacteria</taxon>
        <taxon>Pseudomonadati</taxon>
        <taxon>Pseudomonadota</taxon>
        <taxon>Betaproteobacteria</taxon>
        <taxon>Burkholderiales</taxon>
        <taxon>Burkholderiaceae</taxon>
        <taxon>Paraburkholderia</taxon>
    </lineage>
</organism>
<dbReference type="AlphaFoldDB" id="Q143U6"/>
<dbReference type="eggNOG" id="COG2128">
    <property type="taxonomic scope" value="Bacteria"/>
</dbReference>
<dbReference type="Proteomes" id="UP000001817">
    <property type="component" value="Chromosome 1"/>
</dbReference>
<evidence type="ECO:0000313" key="1">
    <source>
        <dbReference type="EMBL" id="ABE29393.1"/>
    </source>
</evidence>
<dbReference type="Gene3D" id="1.20.1290.10">
    <property type="entry name" value="AhpD-like"/>
    <property type="match status" value="2"/>
</dbReference>
<dbReference type="KEGG" id="bxb:DR64_1293"/>
<sequence>MPRLPFASHTATPLINILSHAPEVAKRWRETNEFLRMGGQIDPDLKEEVRRAVAQEAGCRFCATVSGAPKGHYDDVRVAAAVRFATVVASHPKGIADSDFDVLKEHFSLAEIVELLAWICYNYGAEMLGAMLDLDDASEAEQKFYASYLERLKKRANIAA</sequence>
<evidence type="ECO:0000313" key="2">
    <source>
        <dbReference type="Proteomes" id="UP000001817"/>
    </source>
</evidence>
<dbReference type="KEGG" id="bxe:Bxe_A3596"/>
<protein>
    <recommendedName>
        <fullName evidence="3">Carboxymuconolactone decarboxylase-like domain-containing protein</fullName>
    </recommendedName>
</protein>
<name>Q143U6_PARXL</name>
<dbReference type="STRING" id="266265.Bxe_A3596"/>
<dbReference type="SUPFAM" id="SSF69118">
    <property type="entry name" value="AhpD-like"/>
    <property type="match status" value="1"/>
</dbReference>
<dbReference type="EMBL" id="CP000270">
    <property type="protein sequence ID" value="ABE29393.1"/>
    <property type="molecule type" value="Genomic_DNA"/>
</dbReference>
<proteinExistence type="predicted"/>
<reference evidence="1 2" key="1">
    <citation type="journal article" date="2006" name="Proc. Natl. Acad. Sci. U.S.A.">
        <title>Burkholderia xenovorans LB400 harbors a multi-replicon, 9.73-Mbp genome shaped for versatility.</title>
        <authorList>
            <person name="Chain P.S."/>
            <person name="Denef V.J."/>
            <person name="Konstantinidis K.T."/>
            <person name="Vergez L.M."/>
            <person name="Agullo L."/>
            <person name="Reyes V.L."/>
            <person name="Hauser L."/>
            <person name="Cordova M."/>
            <person name="Gomez L."/>
            <person name="Gonzalez M."/>
            <person name="Land M."/>
            <person name="Lao V."/>
            <person name="Larimer F."/>
            <person name="LiPuma J.J."/>
            <person name="Mahenthiralingam E."/>
            <person name="Malfatti S.A."/>
            <person name="Marx C.J."/>
            <person name="Parnell J.J."/>
            <person name="Ramette A."/>
            <person name="Richardson P."/>
            <person name="Seeger M."/>
            <person name="Smith D."/>
            <person name="Spilker T."/>
            <person name="Sul W.J."/>
            <person name="Tsoi T.V."/>
            <person name="Ulrich L.E."/>
            <person name="Zhulin I.B."/>
            <person name="Tiedje J.M."/>
        </authorList>
    </citation>
    <scope>NUCLEOTIDE SEQUENCE [LARGE SCALE GENOMIC DNA]</scope>
    <source>
        <strain evidence="1 2">LB400</strain>
    </source>
</reference>
<accession>Q143U6</accession>
<dbReference type="PANTHER" id="PTHR34846">
    <property type="entry name" value="4-CARBOXYMUCONOLACTONE DECARBOXYLASE FAMILY PROTEIN (AFU_ORTHOLOGUE AFUA_6G11590)"/>
    <property type="match status" value="1"/>
</dbReference>
<gene>
    <name evidence="1" type="ORF">Bxe_A3596</name>
</gene>
<keyword evidence="2" id="KW-1185">Reference proteome</keyword>
<dbReference type="InterPro" id="IPR029032">
    <property type="entry name" value="AhpD-like"/>
</dbReference>
<evidence type="ECO:0008006" key="3">
    <source>
        <dbReference type="Google" id="ProtNLM"/>
    </source>
</evidence>
<dbReference type="PANTHER" id="PTHR34846:SF10">
    <property type="entry name" value="CYTOPLASMIC PROTEIN"/>
    <property type="match status" value="1"/>
</dbReference>